<dbReference type="AlphaFoldDB" id="A0A9N9LIM8"/>
<feature type="transmembrane region" description="Helical" evidence="1">
    <location>
        <begin position="67"/>
        <end position="85"/>
    </location>
</feature>
<dbReference type="EMBL" id="CAJVRM010000155">
    <property type="protein sequence ID" value="CAG8975889.1"/>
    <property type="molecule type" value="Genomic_DNA"/>
</dbReference>
<dbReference type="OrthoDB" id="3486193at2759"/>
<feature type="transmembrane region" description="Helical" evidence="1">
    <location>
        <begin position="184"/>
        <end position="204"/>
    </location>
</feature>
<name>A0A9N9LIM8_9HELO</name>
<sequence>MMCGVYYIGKALEAVSIQLRIGKFEVGGNWQCQDCSTNNTPLCADCKDSWLHELSSLEYSNRFERRVGFLSGVSAIMMGLVAFLGNASMTLWQSGPHLFSITSVLPTLSLAAPWQNVYNYTLLLLLLTSTLVLCSAQIICMFLTMMNPTTTRHWRHMTATVWAVIGFSTFVTMILTIYNPLGDLILVFWPVMTGLVNCGVAWGMDVREAEGRIMLAGDGGEKV</sequence>
<gene>
    <name evidence="2" type="ORF">HYALB_00006506</name>
</gene>
<evidence type="ECO:0000313" key="3">
    <source>
        <dbReference type="Proteomes" id="UP000701801"/>
    </source>
</evidence>
<evidence type="ECO:0000256" key="1">
    <source>
        <dbReference type="SAM" id="Phobius"/>
    </source>
</evidence>
<keyword evidence="3" id="KW-1185">Reference proteome</keyword>
<organism evidence="2 3">
    <name type="scientific">Hymenoscyphus albidus</name>
    <dbReference type="NCBI Taxonomy" id="595503"/>
    <lineage>
        <taxon>Eukaryota</taxon>
        <taxon>Fungi</taxon>
        <taxon>Dikarya</taxon>
        <taxon>Ascomycota</taxon>
        <taxon>Pezizomycotina</taxon>
        <taxon>Leotiomycetes</taxon>
        <taxon>Helotiales</taxon>
        <taxon>Helotiaceae</taxon>
        <taxon>Hymenoscyphus</taxon>
    </lineage>
</organism>
<keyword evidence="1" id="KW-0472">Membrane</keyword>
<keyword evidence="1" id="KW-1133">Transmembrane helix</keyword>
<feature type="transmembrane region" description="Helical" evidence="1">
    <location>
        <begin position="120"/>
        <end position="145"/>
    </location>
</feature>
<keyword evidence="1" id="KW-0812">Transmembrane</keyword>
<feature type="transmembrane region" description="Helical" evidence="1">
    <location>
        <begin position="157"/>
        <end position="178"/>
    </location>
</feature>
<comment type="caution">
    <text evidence="2">The sequence shown here is derived from an EMBL/GenBank/DDBJ whole genome shotgun (WGS) entry which is preliminary data.</text>
</comment>
<dbReference type="Proteomes" id="UP000701801">
    <property type="component" value="Unassembled WGS sequence"/>
</dbReference>
<protein>
    <submittedName>
        <fullName evidence="2">Uncharacterized protein</fullName>
    </submittedName>
</protein>
<evidence type="ECO:0000313" key="2">
    <source>
        <dbReference type="EMBL" id="CAG8975889.1"/>
    </source>
</evidence>
<proteinExistence type="predicted"/>
<reference evidence="2" key="1">
    <citation type="submission" date="2021-07" db="EMBL/GenBank/DDBJ databases">
        <authorList>
            <person name="Durling M."/>
        </authorList>
    </citation>
    <scope>NUCLEOTIDE SEQUENCE</scope>
</reference>
<accession>A0A9N9LIM8</accession>